<keyword evidence="6" id="KW-0336">GPI-anchor</keyword>
<dbReference type="Pfam" id="PF20684">
    <property type="entry name" value="Fung_rhodopsin"/>
    <property type="match status" value="1"/>
</dbReference>
<evidence type="ECO:0000256" key="3">
    <source>
        <dbReference type="ARBA" id="ARBA00004613"/>
    </source>
</evidence>
<proteinExistence type="inferred from homology"/>
<feature type="transmembrane region" description="Helical" evidence="15">
    <location>
        <begin position="106"/>
        <end position="125"/>
    </location>
</feature>
<gene>
    <name evidence="19" type="ORF">HIM_05290</name>
</gene>
<keyword evidence="12" id="KW-0449">Lipoprotein</keyword>
<keyword evidence="7 15" id="KW-0812">Transmembrane</keyword>
<keyword evidence="6" id="KW-0325">Glycoprotein</keyword>
<protein>
    <submittedName>
        <fullName evidence="19">Uncharacterized protein</fullName>
    </submittedName>
</protein>
<feature type="domain" description="CFEM" evidence="17">
    <location>
        <begin position="31"/>
        <end position="93"/>
    </location>
</feature>
<dbReference type="EMBL" id="KQ030518">
    <property type="protein sequence ID" value="KJZ75364.1"/>
    <property type="molecule type" value="Genomic_DNA"/>
</dbReference>
<dbReference type="InterPro" id="IPR049326">
    <property type="entry name" value="Rhodopsin_dom_fungi"/>
</dbReference>
<evidence type="ECO:0000256" key="8">
    <source>
        <dbReference type="ARBA" id="ARBA00022729"/>
    </source>
</evidence>
<evidence type="ECO:0000256" key="1">
    <source>
        <dbReference type="ARBA" id="ARBA00004141"/>
    </source>
</evidence>
<feature type="transmembrane region" description="Helical" evidence="15">
    <location>
        <begin position="260"/>
        <end position="279"/>
    </location>
</feature>
<feature type="transmembrane region" description="Helical" evidence="15">
    <location>
        <begin position="299"/>
        <end position="319"/>
    </location>
</feature>
<feature type="transmembrane region" description="Helical" evidence="15">
    <location>
        <begin position="137"/>
        <end position="160"/>
    </location>
</feature>
<evidence type="ECO:0000256" key="10">
    <source>
        <dbReference type="ARBA" id="ARBA00023136"/>
    </source>
</evidence>
<feature type="compositionally biased region" description="Basic and acidic residues" evidence="14">
    <location>
        <begin position="459"/>
        <end position="468"/>
    </location>
</feature>
<dbReference type="OrthoDB" id="2496787at2759"/>
<keyword evidence="8 16" id="KW-0732">Signal</keyword>
<keyword evidence="9 15" id="KW-1133">Transmembrane helix</keyword>
<keyword evidence="5" id="KW-0964">Secreted</keyword>
<keyword evidence="10 15" id="KW-0472">Membrane</keyword>
<feature type="signal peptide" evidence="16">
    <location>
        <begin position="1"/>
        <end position="21"/>
    </location>
</feature>
<dbReference type="Proteomes" id="UP000054481">
    <property type="component" value="Unassembled WGS sequence"/>
</dbReference>
<evidence type="ECO:0000256" key="12">
    <source>
        <dbReference type="ARBA" id="ARBA00023288"/>
    </source>
</evidence>
<name>A0A0F8A5I0_9HYPO</name>
<evidence type="ECO:0000256" key="13">
    <source>
        <dbReference type="ARBA" id="ARBA00038359"/>
    </source>
</evidence>
<comment type="similarity">
    <text evidence="13">Belongs to the SAT4 family.</text>
</comment>
<dbReference type="InterPro" id="IPR008427">
    <property type="entry name" value="Extracellular_membr_CFEM_dom"/>
</dbReference>
<feature type="domain" description="Rhodopsin" evidence="18">
    <location>
        <begin position="122"/>
        <end position="364"/>
    </location>
</feature>
<keyword evidence="20" id="KW-1185">Reference proteome</keyword>
<evidence type="ECO:0000259" key="17">
    <source>
        <dbReference type="Pfam" id="PF05730"/>
    </source>
</evidence>
<organism evidence="19 20">
    <name type="scientific">Hirsutella minnesotensis 3608</name>
    <dbReference type="NCBI Taxonomy" id="1043627"/>
    <lineage>
        <taxon>Eukaryota</taxon>
        <taxon>Fungi</taxon>
        <taxon>Dikarya</taxon>
        <taxon>Ascomycota</taxon>
        <taxon>Pezizomycotina</taxon>
        <taxon>Sordariomycetes</taxon>
        <taxon>Hypocreomycetidae</taxon>
        <taxon>Hypocreales</taxon>
        <taxon>Ophiocordycipitaceae</taxon>
        <taxon>Hirsutella</taxon>
    </lineage>
</organism>
<dbReference type="GO" id="GO:0098552">
    <property type="term" value="C:side of membrane"/>
    <property type="evidence" value="ECO:0007669"/>
    <property type="project" value="UniProtKB-KW"/>
</dbReference>
<evidence type="ECO:0000256" key="9">
    <source>
        <dbReference type="ARBA" id="ARBA00022989"/>
    </source>
</evidence>
<feature type="transmembrane region" description="Helical" evidence="15">
    <location>
        <begin position="180"/>
        <end position="206"/>
    </location>
</feature>
<evidence type="ECO:0000256" key="5">
    <source>
        <dbReference type="ARBA" id="ARBA00022525"/>
    </source>
</evidence>
<reference evidence="19 20" key="1">
    <citation type="journal article" date="2014" name="Genome Biol. Evol.">
        <title>Comparative genomics and transcriptomics analyses reveal divergent lifestyle features of nematode endoparasitic fungus Hirsutella minnesotensis.</title>
        <authorList>
            <person name="Lai Y."/>
            <person name="Liu K."/>
            <person name="Zhang X."/>
            <person name="Zhang X."/>
            <person name="Li K."/>
            <person name="Wang N."/>
            <person name="Shu C."/>
            <person name="Wu Y."/>
            <person name="Wang C."/>
            <person name="Bushley K.E."/>
            <person name="Xiang M."/>
            <person name="Liu X."/>
        </authorList>
    </citation>
    <scope>NUCLEOTIDE SEQUENCE [LARGE SCALE GENOMIC DNA]</scope>
    <source>
        <strain evidence="19 20">3608</strain>
    </source>
</reference>
<evidence type="ECO:0000256" key="6">
    <source>
        <dbReference type="ARBA" id="ARBA00022622"/>
    </source>
</evidence>
<dbReference type="PROSITE" id="PS51257">
    <property type="entry name" value="PROKAR_LIPOPROTEIN"/>
    <property type="match status" value="1"/>
</dbReference>
<dbReference type="AlphaFoldDB" id="A0A0F8A5I0"/>
<comment type="subcellular location">
    <subcellularLocation>
        <location evidence="2">Membrane</location>
        <topology evidence="2">Lipid-anchor</topology>
        <topology evidence="2">GPI-anchor</topology>
    </subcellularLocation>
    <subcellularLocation>
        <location evidence="1">Membrane</location>
        <topology evidence="1">Multi-pass membrane protein</topology>
    </subcellularLocation>
    <subcellularLocation>
        <location evidence="3">Secreted</location>
    </subcellularLocation>
</comment>
<evidence type="ECO:0000256" key="2">
    <source>
        <dbReference type="ARBA" id="ARBA00004589"/>
    </source>
</evidence>
<comment type="similarity">
    <text evidence="4">Belongs to the RBT5 family.</text>
</comment>
<feature type="chain" id="PRO_5002526860" evidence="16">
    <location>
        <begin position="22"/>
        <end position="476"/>
    </location>
</feature>
<evidence type="ECO:0000313" key="20">
    <source>
        <dbReference type="Proteomes" id="UP000054481"/>
    </source>
</evidence>
<feature type="transmembrane region" description="Helical" evidence="15">
    <location>
        <begin position="218"/>
        <end position="240"/>
    </location>
</feature>
<evidence type="ECO:0000256" key="7">
    <source>
        <dbReference type="ARBA" id="ARBA00022692"/>
    </source>
</evidence>
<dbReference type="Pfam" id="PF05730">
    <property type="entry name" value="CFEM"/>
    <property type="match status" value="1"/>
</dbReference>
<evidence type="ECO:0000313" key="19">
    <source>
        <dbReference type="EMBL" id="KJZ75364.1"/>
    </source>
</evidence>
<evidence type="ECO:0000259" key="18">
    <source>
        <dbReference type="Pfam" id="PF20684"/>
    </source>
</evidence>
<dbReference type="InterPro" id="IPR052337">
    <property type="entry name" value="SAT4-like"/>
</dbReference>
<keyword evidence="11" id="KW-1015">Disulfide bond</keyword>
<evidence type="ECO:0000256" key="14">
    <source>
        <dbReference type="SAM" id="MobiDB-lite"/>
    </source>
</evidence>
<dbReference type="GO" id="GO:0005576">
    <property type="term" value="C:extracellular region"/>
    <property type="evidence" value="ECO:0007669"/>
    <property type="project" value="UniProtKB-SubCell"/>
</dbReference>
<evidence type="ECO:0000256" key="16">
    <source>
        <dbReference type="SAM" id="SignalP"/>
    </source>
</evidence>
<feature type="transmembrane region" description="Helical" evidence="15">
    <location>
        <begin position="339"/>
        <end position="362"/>
    </location>
</feature>
<evidence type="ECO:0000256" key="15">
    <source>
        <dbReference type="SAM" id="Phobius"/>
    </source>
</evidence>
<sequence length="476" mass="52235">MRLFTAALLLWAFACAQIAVATPDSPDDPSTKIPNCALKCVAELLSSTTSMTCVGLDCVCNDPALEAKSEACVLSACTLLESLNVKRFTEKACGRVPRDKSTAYDYINIVSGTVGALIVLIRVVYKRFFSYAAKLDSGDWVILSSLILGIPSTIINSVGLTPNGLGKDVWAVPPGQLPKFALFFYLQEIIYFVLTTTIKVSLALFYLTIFPSSSVRRVLWMTIAANLVLGVAFLFTGIFQCTPVNFYWDQYGGQTQGHCVNINMVAWVNGALNVAMDVWMLSIPVTQLRKLKINRRKKIAVAIMFLTGAVATVVSILRLQSLVSFANSKNPTWDQWTTAFWSTLEVNIGSICTSLPTLRVMFSRAIAVGMGRSRYTMTTDSPSMPSVATKGIRDSVSVVTMQAHASHRQSNLRPEQATELSRIDETRSQRMSQSSRSRISEEIKRHPGHDDSSSDGEDCERRTSEDVSSKIGLAIS</sequence>
<evidence type="ECO:0000256" key="4">
    <source>
        <dbReference type="ARBA" id="ARBA00010031"/>
    </source>
</evidence>
<evidence type="ECO:0000256" key="11">
    <source>
        <dbReference type="ARBA" id="ARBA00023157"/>
    </source>
</evidence>
<feature type="compositionally biased region" description="Basic and acidic residues" evidence="14">
    <location>
        <begin position="438"/>
        <end position="452"/>
    </location>
</feature>
<dbReference type="PANTHER" id="PTHR33048:SF143">
    <property type="entry name" value="EXTRACELLULAR MEMBRANE PROTEIN CFEM DOMAIN-CONTAINING PROTEIN-RELATED"/>
    <property type="match status" value="1"/>
</dbReference>
<accession>A0A0F8A5I0</accession>
<feature type="region of interest" description="Disordered" evidence="14">
    <location>
        <begin position="403"/>
        <end position="476"/>
    </location>
</feature>
<dbReference type="PANTHER" id="PTHR33048">
    <property type="entry name" value="PTH11-LIKE INTEGRAL MEMBRANE PROTEIN (AFU_ORTHOLOGUE AFUA_5G11245)"/>
    <property type="match status" value="1"/>
</dbReference>